<keyword evidence="3" id="KW-0813">Transport</keyword>
<dbReference type="GO" id="GO:0016020">
    <property type="term" value="C:membrane"/>
    <property type="evidence" value="ECO:0007669"/>
    <property type="project" value="UniProtKB-SubCell"/>
</dbReference>
<dbReference type="OrthoDB" id="9790355at2"/>
<reference evidence="10 11" key="1">
    <citation type="submission" date="2019-02" db="EMBL/GenBank/DDBJ databases">
        <title>Paenibacillus sp. nov., isolated from surface-sterilized tissue of Thalictrum simplex L.</title>
        <authorList>
            <person name="Tuo L."/>
        </authorList>
    </citation>
    <scope>NUCLEOTIDE SEQUENCE [LARGE SCALE GENOMIC DNA]</scope>
    <source>
        <strain evidence="10 11">N2SHLJ1</strain>
    </source>
</reference>
<evidence type="ECO:0000256" key="1">
    <source>
        <dbReference type="ARBA" id="ARBA00004141"/>
    </source>
</evidence>
<evidence type="ECO:0000256" key="7">
    <source>
        <dbReference type="ARBA" id="ARBA00023136"/>
    </source>
</evidence>
<dbReference type="GO" id="GO:0015095">
    <property type="term" value="F:magnesium ion transmembrane transporter activity"/>
    <property type="evidence" value="ECO:0007669"/>
    <property type="project" value="InterPro"/>
</dbReference>
<gene>
    <name evidence="10" type="ORF">EYB31_31325</name>
</gene>
<evidence type="ECO:0000259" key="9">
    <source>
        <dbReference type="Pfam" id="PF01769"/>
    </source>
</evidence>
<keyword evidence="11" id="KW-1185">Reference proteome</keyword>
<proteinExistence type="inferred from homology"/>
<sequence length="221" mass="23034">MYRISCFKNHATTAGIPIRSYHHNMMMVHKDKRSSKAGVLQRVLLLSLAAMQPASHRLIWLMALAVTGLFLAGIMGPFIASLDWFALLTLFIPVVPGIPGNHELQSMPEAAGSRAGSLAGSRGNVIGRELGGGGFVGGVCGLAASLLLTLLFQLPLQAGIAVGLALWISIMFGTIISAVLPLLFQRLGKKRGAASGPAAAAVSGSIALLIYFGVGYLLSGV</sequence>
<comment type="subcellular location">
    <subcellularLocation>
        <location evidence="1">Membrane</location>
        <topology evidence="1">Multi-pass membrane protein</topology>
    </subcellularLocation>
</comment>
<keyword evidence="4 8" id="KW-0812">Transmembrane</keyword>
<feature type="transmembrane region" description="Helical" evidence="8">
    <location>
        <begin position="158"/>
        <end position="184"/>
    </location>
</feature>
<dbReference type="InterPro" id="IPR006669">
    <property type="entry name" value="MgtE_transporter"/>
</dbReference>
<dbReference type="PANTHER" id="PTHR43773">
    <property type="entry name" value="MAGNESIUM TRANSPORTER MGTE"/>
    <property type="match status" value="1"/>
</dbReference>
<evidence type="ECO:0000313" key="11">
    <source>
        <dbReference type="Proteomes" id="UP000293142"/>
    </source>
</evidence>
<feature type="transmembrane region" description="Helical" evidence="8">
    <location>
        <begin position="130"/>
        <end position="152"/>
    </location>
</feature>
<name>A0A4Q9DIK9_9BACL</name>
<dbReference type="InterPro" id="IPR006667">
    <property type="entry name" value="SLC41_membr_dom"/>
</dbReference>
<comment type="caution">
    <text evidence="10">The sequence shown here is derived from an EMBL/GenBank/DDBJ whole genome shotgun (WGS) entry which is preliminary data.</text>
</comment>
<keyword evidence="6 8" id="KW-1133">Transmembrane helix</keyword>
<protein>
    <recommendedName>
        <fullName evidence="9">SLC41A/MgtE integral membrane domain-containing protein</fullName>
    </recommendedName>
</protein>
<keyword evidence="5" id="KW-0460">Magnesium</keyword>
<feature type="transmembrane region" description="Helical" evidence="8">
    <location>
        <begin position="196"/>
        <end position="218"/>
    </location>
</feature>
<dbReference type="Pfam" id="PF01769">
    <property type="entry name" value="MgtE"/>
    <property type="match status" value="1"/>
</dbReference>
<evidence type="ECO:0000256" key="5">
    <source>
        <dbReference type="ARBA" id="ARBA00022842"/>
    </source>
</evidence>
<dbReference type="AlphaFoldDB" id="A0A4Q9DIK9"/>
<comment type="similarity">
    <text evidence="2">Belongs to the SLC41A transporter family.</text>
</comment>
<organism evidence="10 11">
    <name type="scientific">Paenibacillus thalictri</name>
    <dbReference type="NCBI Taxonomy" id="2527873"/>
    <lineage>
        <taxon>Bacteria</taxon>
        <taxon>Bacillati</taxon>
        <taxon>Bacillota</taxon>
        <taxon>Bacilli</taxon>
        <taxon>Bacillales</taxon>
        <taxon>Paenibacillaceae</taxon>
        <taxon>Paenibacillus</taxon>
    </lineage>
</organism>
<accession>A0A4Q9DIK9</accession>
<evidence type="ECO:0000256" key="3">
    <source>
        <dbReference type="ARBA" id="ARBA00022448"/>
    </source>
</evidence>
<dbReference type="SUPFAM" id="SSF161093">
    <property type="entry name" value="MgtE membrane domain-like"/>
    <property type="match status" value="1"/>
</dbReference>
<evidence type="ECO:0000256" key="8">
    <source>
        <dbReference type="SAM" id="Phobius"/>
    </source>
</evidence>
<dbReference type="EMBL" id="SIRE01000028">
    <property type="protein sequence ID" value="TBL71038.1"/>
    <property type="molecule type" value="Genomic_DNA"/>
</dbReference>
<feature type="transmembrane region" description="Helical" evidence="8">
    <location>
        <begin position="58"/>
        <end position="78"/>
    </location>
</feature>
<dbReference type="Gene3D" id="1.10.357.20">
    <property type="entry name" value="SLC41 divalent cation transporters, integral membrane domain"/>
    <property type="match status" value="1"/>
</dbReference>
<evidence type="ECO:0000256" key="6">
    <source>
        <dbReference type="ARBA" id="ARBA00022989"/>
    </source>
</evidence>
<dbReference type="PANTHER" id="PTHR43773:SF1">
    <property type="entry name" value="MAGNESIUM TRANSPORTER MGTE"/>
    <property type="match status" value="1"/>
</dbReference>
<evidence type="ECO:0000256" key="4">
    <source>
        <dbReference type="ARBA" id="ARBA00022692"/>
    </source>
</evidence>
<evidence type="ECO:0000256" key="2">
    <source>
        <dbReference type="ARBA" id="ARBA00009749"/>
    </source>
</evidence>
<dbReference type="InterPro" id="IPR036739">
    <property type="entry name" value="SLC41_membr_dom_sf"/>
</dbReference>
<evidence type="ECO:0000313" key="10">
    <source>
        <dbReference type="EMBL" id="TBL71038.1"/>
    </source>
</evidence>
<dbReference type="Proteomes" id="UP000293142">
    <property type="component" value="Unassembled WGS sequence"/>
</dbReference>
<keyword evidence="7 8" id="KW-0472">Membrane</keyword>
<feature type="domain" description="SLC41A/MgtE integral membrane" evidence="9">
    <location>
        <begin position="92"/>
        <end position="214"/>
    </location>
</feature>